<dbReference type="PANTHER" id="PTHR10791:SF30">
    <property type="entry name" value="SUGAR TRANSPORTER SWEET1"/>
    <property type="match status" value="1"/>
</dbReference>
<evidence type="ECO:0000256" key="10">
    <source>
        <dbReference type="SAM" id="Phobius"/>
    </source>
</evidence>
<name>A0A8J4PVN0_9MYCE</name>
<dbReference type="Pfam" id="PF03083">
    <property type="entry name" value="MtN3_slv"/>
    <property type="match status" value="2"/>
</dbReference>
<dbReference type="AlphaFoldDB" id="A0A8J4PVN0"/>
<evidence type="ECO:0008006" key="13">
    <source>
        <dbReference type="Google" id="ProtNLM"/>
    </source>
</evidence>
<feature type="transmembrane region" description="Helical" evidence="10">
    <location>
        <begin position="158"/>
        <end position="179"/>
    </location>
</feature>
<dbReference type="InterPro" id="IPR047664">
    <property type="entry name" value="SWEET"/>
</dbReference>
<dbReference type="GO" id="GO:0051119">
    <property type="term" value="F:sugar transmembrane transporter activity"/>
    <property type="evidence" value="ECO:0007669"/>
    <property type="project" value="InterPro"/>
</dbReference>
<evidence type="ECO:0000313" key="12">
    <source>
        <dbReference type="Proteomes" id="UP000695562"/>
    </source>
</evidence>
<feature type="transmembrane region" description="Helical" evidence="10">
    <location>
        <begin position="95"/>
        <end position="116"/>
    </location>
</feature>
<evidence type="ECO:0000256" key="3">
    <source>
        <dbReference type="ARBA" id="ARBA00022448"/>
    </source>
</evidence>
<keyword evidence="9 10" id="KW-0472">Membrane</keyword>
<evidence type="ECO:0000256" key="9">
    <source>
        <dbReference type="ARBA" id="ARBA00023136"/>
    </source>
</evidence>
<comment type="similarity">
    <text evidence="2">Belongs to the SWEET sugar transporter family.</text>
</comment>
<organism evidence="11 12">
    <name type="scientific">Polysphondylium violaceum</name>
    <dbReference type="NCBI Taxonomy" id="133409"/>
    <lineage>
        <taxon>Eukaryota</taxon>
        <taxon>Amoebozoa</taxon>
        <taxon>Evosea</taxon>
        <taxon>Eumycetozoa</taxon>
        <taxon>Dictyostelia</taxon>
        <taxon>Dictyosteliales</taxon>
        <taxon>Dictyosteliaceae</taxon>
        <taxon>Polysphondylium</taxon>
    </lineage>
</organism>
<comment type="caution">
    <text evidence="11">The sequence shown here is derived from an EMBL/GenBank/DDBJ whole genome shotgun (WGS) entry which is preliminary data.</text>
</comment>
<feature type="transmembrane region" description="Helical" evidence="10">
    <location>
        <begin position="128"/>
        <end position="146"/>
    </location>
</feature>
<feature type="transmembrane region" description="Helical" evidence="10">
    <location>
        <begin position="33"/>
        <end position="56"/>
    </location>
</feature>
<dbReference type="Gene3D" id="1.20.1280.290">
    <property type="match status" value="2"/>
</dbReference>
<keyword evidence="8 10" id="KW-1133">Transmembrane helix</keyword>
<dbReference type="PANTHER" id="PTHR10791">
    <property type="entry name" value="RAG1-ACTIVATING PROTEIN 1"/>
    <property type="match status" value="1"/>
</dbReference>
<evidence type="ECO:0000256" key="4">
    <source>
        <dbReference type="ARBA" id="ARBA00022475"/>
    </source>
</evidence>
<feature type="transmembrane region" description="Helical" evidence="10">
    <location>
        <begin position="191"/>
        <end position="209"/>
    </location>
</feature>
<sequence length="242" mass="26891">MEVDDILTTSTTGSIQNIDDGSSLNENELDSPLLTFISLCATIITISLFIVPFKTIQNIIKTKNTGSVAGLQFISSLLNNFLWICYGSLTNNKTMFYVNSTGILFSVYYVYNYWFYSTPALSKIYFKKIVIAISIGFIILFISFYGNDIETSKSRLGFLSSVVCVLMFAAPLEKMLTVIQTRNSDGMLKGVAILSLACGISWTIFGLLIVDIYVYLPNILASILSSLQYSLIIKYPPKSLPK</sequence>
<evidence type="ECO:0000256" key="7">
    <source>
        <dbReference type="ARBA" id="ARBA00022737"/>
    </source>
</evidence>
<dbReference type="OrthoDB" id="409725at2759"/>
<gene>
    <name evidence="11" type="ORF">CYY_004659</name>
</gene>
<dbReference type="EMBL" id="AJWJ01000168">
    <property type="protein sequence ID" value="KAF2074045.1"/>
    <property type="molecule type" value="Genomic_DNA"/>
</dbReference>
<accession>A0A8J4PVN0</accession>
<protein>
    <recommendedName>
        <fullName evidence="13">Sugar transporter SWEET</fullName>
    </recommendedName>
</protein>
<evidence type="ECO:0000256" key="1">
    <source>
        <dbReference type="ARBA" id="ARBA00004651"/>
    </source>
</evidence>
<keyword evidence="3" id="KW-0813">Transport</keyword>
<evidence type="ECO:0000256" key="2">
    <source>
        <dbReference type="ARBA" id="ARBA00007809"/>
    </source>
</evidence>
<reference evidence="11" key="1">
    <citation type="submission" date="2020-01" db="EMBL/GenBank/DDBJ databases">
        <title>Development of genomics and gene disruption for Polysphondylium violaceum indicates a role for the polyketide synthase stlB in stalk morphogenesis.</title>
        <authorList>
            <person name="Narita B."/>
            <person name="Kawabe Y."/>
            <person name="Kin K."/>
            <person name="Saito T."/>
            <person name="Gibbs R."/>
            <person name="Kuspa A."/>
            <person name="Muzny D."/>
            <person name="Queller D."/>
            <person name="Richards S."/>
            <person name="Strassman J."/>
            <person name="Sucgang R."/>
            <person name="Worley K."/>
            <person name="Schaap P."/>
        </authorList>
    </citation>
    <scope>NUCLEOTIDE SEQUENCE</scope>
    <source>
        <strain evidence="11">QSvi11</strain>
    </source>
</reference>
<keyword evidence="12" id="KW-1185">Reference proteome</keyword>
<keyword evidence="4" id="KW-1003">Cell membrane</keyword>
<comment type="subcellular location">
    <subcellularLocation>
        <location evidence="1">Cell membrane</location>
        <topology evidence="1">Multi-pass membrane protein</topology>
    </subcellularLocation>
</comment>
<feature type="transmembrane region" description="Helical" evidence="10">
    <location>
        <begin position="68"/>
        <end position="89"/>
    </location>
</feature>
<evidence type="ECO:0000256" key="5">
    <source>
        <dbReference type="ARBA" id="ARBA00022597"/>
    </source>
</evidence>
<keyword evidence="5" id="KW-0762">Sugar transport</keyword>
<dbReference type="Proteomes" id="UP000695562">
    <property type="component" value="Unassembled WGS sequence"/>
</dbReference>
<evidence type="ECO:0000256" key="6">
    <source>
        <dbReference type="ARBA" id="ARBA00022692"/>
    </source>
</evidence>
<dbReference type="InterPro" id="IPR004316">
    <property type="entry name" value="SWEET_rpt"/>
</dbReference>
<keyword evidence="6 10" id="KW-0812">Transmembrane</keyword>
<keyword evidence="7" id="KW-0677">Repeat</keyword>
<evidence type="ECO:0000313" key="11">
    <source>
        <dbReference type="EMBL" id="KAF2074045.1"/>
    </source>
</evidence>
<proteinExistence type="inferred from homology"/>
<evidence type="ECO:0000256" key="8">
    <source>
        <dbReference type="ARBA" id="ARBA00022989"/>
    </source>
</evidence>
<dbReference type="GO" id="GO:0005886">
    <property type="term" value="C:plasma membrane"/>
    <property type="evidence" value="ECO:0007669"/>
    <property type="project" value="UniProtKB-SubCell"/>
</dbReference>